<dbReference type="Pfam" id="PF03050">
    <property type="entry name" value="DDE_Tnp_IS66"/>
    <property type="match status" value="1"/>
</dbReference>
<evidence type="ECO:0000259" key="1">
    <source>
        <dbReference type="Pfam" id="PF03050"/>
    </source>
</evidence>
<evidence type="ECO:0000313" key="2">
    <source>
        <dbReference type="EMBL" id="AST58299.1"/>
    </source>
</evidence>
<dbReference type="EMBL" id="CP016893">
    <property type="protein sequence ID" value="AST58299.1"/>
    <property type="molecule type" value="Genomic_DNA"/>
</dbReference>
<protein>
    <submittedName>
        <fullName evidence="2">Transposase IS66</fullName>
    </submittedName>
</protein>
<accession>A0A223I0S6</accession>
<feature type="domain" description="Transposase IS66 central" evidence="1">
    <location>
        <begin position="2"/>
        <end position="58"/>
    </location>
</feature>
<sequence length="60" mass="6870">MGCWAHARRKFDEALKAIPGTSEGVASVAKEGLDYCNKLFGIERELRDVTPKERYEERLK</sequence>
<dbReference type="InterPro" id="IPR004291">
    <property type="entry name" value="Transposase_IS66_central"/>
</dbReference>
<evidence type="ECO:0000313" key="3">
    <source>
        <dbReference type="Proteomes" id="UP000214975"/>
    </source>
</evidence>
<name>A0A223I0S6_THETR</name>
<organism evidence="2 3">
    <name type="scientific">Thermoanaerobacterium thermosaccharolyticum</name>
    <name type="common">Clostridium thermosaccharolyticum</name>
    <dbReference type="NCBI Taxonomy" id="1517"/>
    <lineage>
        <taxon>Bacteria</taxon>
        <taxon>Bacillati</taxon>
        <taxon>Bacillota</taxon>
        <taxon>Clostridia</taxon>
        <taxon>Thermoanaerobacterales</taxon>
        <taxon>Thermoanaerobacteraceae</taxon>
        <taxon>Thermoanaerobacterium</taxon>
    </lineage>
</organism>
<reference evidence="2 3" key="1">
    <citation type="submission" date="2016-08" db="EMBL/GenBank/DDBJ databases">
        <title>A novel genetic cassette of butanologenic Thermoanaerobacterium thermosaccharolyticum that directly convert cellulose to butanol.</title>
        <authorList>
            <person name="Li T."/>
            <person name="He J."/>
        </authorList>
    </citation>
    <scope>NUCLEOTIDE SEQUENCE [LARGE SCALE GENOMIC DNA]</scope>
    <source>
        <strain evidence="2 3">TG57</strain>
    </source>
</reference>
<dbReference type="AlphaFoldDB" id="A0A223I0S6"/>
<gene>
    <name evidence="2" type="ORF">Thert_02399</name>
</gene>
<dbReference type="Proteomes" id="UP000214975">
    <property type="component" value="Chromosome"/>
</dbReference>
<proteinExistence type="predicted"/>